<keyword evidence="9" id="KW-1185">Reference proteome</keyword>
<name>A0ABY7SWF8_9RHOB</name>
<keyword evidence="6" id="KW-0812">Transmembrane</keyword>
<keyword evidence="6" id="KW-1133">Transmembrane helix</keyword>
<dbReference type="RefSeq" id="WP_272858796.1">
    <property type="nucleotide sequence ID" value="NZ_CP067134.1"/>
</dbReference>
<keyword evidence="5 6" id="KW-0472">Membrane</keyword>
<evidence type="ECO:0000259" key="7">
    <source>
        <dbReference type="Pfam" id="PF00535"/>
    </source>
</evidence>
<evidence type="ECO:0000256" key="5">
    <source>
        <dbReference type="ARBA" id="ARBA00023136"/>
    </source>
</evidence>
<protein>
    <submittedName>
        <fullName evidence="8">Glycosyltransferase family 2 protein</fullName>
    </submittedName>
</protein>
<dbReference type="EMBL" id="CP067134">
    <property type="protein sequence ID" value="WCR10722.1"/>
    <property type="molecule type" value="Genomic_DNA"/>
</dbReference>
<keyword evidence="3" id="KW-0328">Glycosyltransferase</keyword>
<dbReference type="Gene3D" id="3.90.550.10">
    <property type="entry name" value="Spore Coat Polysaccharide Biosynthesis Protein SpsA, Chain A"/>
    <property type="match status" value="1"/>
</dbReference>
<dbReference type="InterPro" id="IPR029044">
    <property type="entry name" value="Nucleotide-diphossugar_trans"/>
</dbReference>
<dbReference type="InterPro" id="IPR001173">
    <property type="entry name" value="Glyco_trans_2-like"/>
</dbReference>
<evidence type="ECO:0000256" key="1">
    <source>
        <dbReference type="ARBA" id="ARBA00004236"/>
    </source>
</evidence>
<gene>
    <name evidence="8" type="ORF">JHW45_17075</name>
</gene>
<evidence type="ECO:0000256" key="2">
    <source>
        <dbReference type="ARBA" id="ARBA00022475"/>
    </source>
</evidence>
<feature type="transmembrane region" description="Helical" evidence="6">
    <location>
        <begin position="263"/>
        <end position="283"/>
    </location>
</feature>
<dbReference type="PANTHER" id="PTHR43646:SF2">
    <property type="entry name" value="GLYCOSYLTRANSFERASE 2-LIKE DOMAIN-CONTAINING PROTEIN"/>
    <property type="match status" value="1"/>
</dbReference>
<keyword evidence="2" id="KW-1003">Cell membrane</keyword>
<evidence type="ECO:0000313" key="8">
    <source>
        <dbReference type="EMBL" id="WCR10722.1"/>
    </source>
</evidence>
<accession>A0ABY7SWF8</accession>
<feature type="domain" description="Glycosyltransferase 2-like" evidence="7">
    <location>
        <begin position="22"/>
        <end position="189"/>
    </location>
</feature>
<dbReference type="Pfam" id="PF00535">
    <property type="entry name" value="Glycos_transf_2"/>
    <property type="match status" value="1"/>
</dbReference>
<proteinExistence type="predicted"/>
<comment type="subcellular location">
    <subcellularLocation>
        <location evidence="1">Cell membrane</location>
    </subcellularLocation>
</comment>
<evidence type="ECO:0000256" key="4">
    <source>
        <dbReference type="ARBA" id="ARBA00022679"/>
    </source>
</evidence>
<organism evidence="8 9">
    <name type="scientific">Paracoccus stylophorae</name>
    <dbReference type="NCBI Taxonomy" id="659350"/>
    <lineage>
        <taxon>Bacteria</taxon>
        <taxon>Pseudomonadati</taxon>
        <taxon>Pseudomonadota</taxon>
        <taxon>Alphaproteobacteria</taxon>
        <taxon>Rhodobacterales</taxon>
        <taxon>Paracoccaceae</taxon>
        <taxon>Paracoccus</taxon>
    </lineage>
</organism>
<evidence type="ECO:0000313" key="9">
    <source>
        <dbReference type="Proteomes" id="UP001218412"/>
    </source>
</evidence>
<dbReference type="Proteomes" id="UP001218412">
    <property type="component" value="Chromosome"/>
</dbReference>
<dbReference type="PANTHER" id="PTHR43646">
    <property type="entry name" value="GLYCOSYLTRANSFERASE"/>
    <property type="match status" value="1"/>
</dbReference>
<reference evidence="8 9" key="1">
    <citation type="submission" date="2021-01" db="EMBL/GenBank/DDBJ databases">
        <title>Biogeographic distribution of Paracoccus.</title>
        <authorList>
            <person name="Hollensteiner J."/>
            <person name="Leineberger J."/>
            <person name="Brinkhoff T."/>
            <person name="Daniel R."/>
        </authorList>
    </citation>
    <scope>NUCLEOTIDE SEQUENCE [LARGE SCALE GENOMIC DNA]</scope>
    <source>
        <strain evidence="8 9">LMG25392</strain>
    </source>
</reference>
<feature type="transmembrane region" description="Helical" evidence="6">
    <location>
        <begin position="319"/>
        <end position="341"/>
    </location>
</feature>
<feature type="transmembrane region" description="Helical" evidence="6">
    <location>
        <begin position="289"/>
        <end position="307"/>
    </location>
</feature>
<dbReference type="CDD" id="cd02525">
    <property type="entry name" value="Succinoglycan_BP_ExoA"/>
    <property type="match status" value="1"/>
</dbReference>
<evidence type="ECO:0000256" key="3">
    <source>
        <dbReference type="ARBA" id="ARBA00022676"/>
    </source>
</evidence>
<sequence>MLDRVSPATLSANRLGGAEVLIVVPALNEAATIEPCLRSLLTGDARLAEVDLIVADGGSRDGTAGIVRGLMADFPRLRLIPNSDRLQSAGINHAVATCAEPRHRVLVRADAHALYPPGYAMRAADLLVRRGAASVVVPMDSRGHGCFQKAAAWIVDTPLGSGGAAHRGGRKSREVDHGHHAAMDLGWFRKLGGYDAAFSHNEDAELDHRITQAGGRIWLAADLRLDYWMRPTLRALARQYWNYGRGRARTVRKHGLRPRLRQIAPVLNLILLGASLVAAAMGALADWPVLAALGLLWPLLYLTLLLAASAGMAMRHRSLCGLLAGPALAAMHLSWGAGFLAGTLRGKR</sequence>
<evidence type="ECO:0000256" key="6">
    <source>
        <dbReference type="SAM" id="Phobius"/>
    </source>
</evidence>
<dbReference type="SUPFAM" id="SSF53448">
    <property type="entry name" value="Nucleotide-diphospho-sugar transferases"/>
    <property type="match status" value="1"/>
</dbReference>
<keyword evidence="4" id="KW-0808">Transferase</keyword>